<sequence length="262" mass="30214">MKKEFGKLTNDQFARLVKTLPELRTQSNELTKIYQENPKRLNELLGDGPVSWGEIYERPFLEQMAILTVLLRLHVPLHEAAQSLDPQEQILRWLDNDGPLDAWYESVKDTMEWKYLIWLCVVLQRNILSIMLFHQSLGGLVEAVRNGDDSALFKAVRIDKTVLLAPTCADRLSRAELINDKAFFGHLRSAIKGPTQKHMVAIQDLRYSIVALRECGFDRFNDKDLEQLFIRTRLYPNSAGALKALRKHLNLARKIQPPQKLI</sequence>
<name>Q47H85_DECAR</name>
<dbReference type="STRING" id="159087.Daro_1040"/>
<dbReference type="KEGG" id="dar:Daro_1040"/>
<accession>Q47H85</accession>
<dbReference type="AlphaFoldDB" id="Q47H85"/>
<reference evidence="1" key="1">
    <citation type="submission" date="2005-08" db="EMBL/GenBank/DDBJ databases">
        <title>Complete sequence of Dechloromonas aromatica RCB.</title>
        <authorList>
            <person name="Salinero K.K."/>
            <person name="Copeland A."/>
            <person name="Lucas S."/>
            <person name="Lapidus A."/>
            <person name="Barry K."/>
            <person name="Detter J.C."/>
            <person name="Glavina T."/>
            <person name="Hammon N."/>
            <person name="Israni S."/>
            <person name="Pitluck S."/>
            <person name="Di Bartolo G."/>
            <person name="Trong S."/>
            <person name="Schmutz J."/>
            <person name="Larimer F."/>
            <person name="Land M."/>
            <person name="Ivanova N."/>
            <person name="Richardson P."/>
        </authorList>
    </citation>
    <scope>NUCLEOTIDE SEQUENCE</scope>
    <source>
        <strain evidence="1">RCB</strain>
    </source>
</reference>
<dbReference type="eggNOG" id="ENOG5033EAX">
    <property type="taxonomic scope" value="Bacteria"/>
</dbReference>
<proteinExistence type="predicted"/>
<dbReference type="EMBL" id="CP000089">
    <property type="protein sequence ID" value="AAZ45796.1"/>
    <property type="molecule type" value="Genomic_DNA"/>
</dbReference>
<dbReference type="HOGENOM" id="CLU_1060591_0_0_4"/>
<dbReference type="OrthoDB" id="8892167at2"/>
<organism evidence="1">
    <name type="scientific">Dechloromonas aromatica (strain RCB)</name>
    <dbReference type="NCBI Taxonomy" id="159087"/>
    <lineage>
        <taxon>Bacteria</taxon>
        <taxon>Pseudomonadati</taxon>
        <taxon>Pseudomonadota</taxon>
        <taxon>Betaproteobacteria</taxon>
        <taxon>Rhodocyclales</taxon>
        <taxon>Azonexaceae</taxon>
        <taxon>Dechloromonas</taxon>
    </lineage>
</organism>
<gene>
    <name evidence="1" type="ordered locus">Daro_1040</name>
</gene>
<protein>
    <submittedName>
        <fullName evidence="1">Uncharacterized protein</fullName>
    </submittedName>
</protein>
<evidence type="ECO:0000313" key="1">
    <source>
        <dbReference type="EMBL" id="AAZ45796.1"/>
    </source>
</evidence>